<dbReference type="EMBL" id="JAMRYU010000006">
    <property type="protein sequence ID" value="MDC4240063.1"/>
    <property type="molecule type" value="Genomic_DNA"/>
</dbReference>
<dbReference type="AlphaFoldDB" id="A0A9X3XIX0"/>
<gene>
    <name evidence="1" type="ORF">NE398_07790</name>
</gene>
<organism evidence="1 2">
    <name type="scientific">Clostridium tertium</name>
    <dbReference type="NCBI Taxonomy" id="1559"/>
    <lineage>
        <taxon>Bacteria</taxon>
        <taxon>Bacillati</taxon>
        <taxon>Bacillota</taxon>
        <taxon>Clostridia</taxon>
        <taxon>Eubacteriales</taxon>
        <taxon>Clostridiaceae</taxon>
        <taxon>Clostridium</taxon>
    </lineage>
</organism>
<keyword evidence="2" id="KW-1185">Reference proteome</keyword>
<name>A0A9X3XIX0_9CLOT</name>
<sequence length="108" mass="12735">MKNNNILSELVNEVSKEFLSMGRQYKEYAKTISDEIKTEHKEFNKMQEETLYVITMKNCDEEKLYYAENENLITDVLDAIELEYKFIPFGKELLINVDEIIAIEKVGE</sequence>
<dbReference type="Proteomes" id="UP001141183">
    <property type="component" value="Unassembled WGS sequence"/>
</dbReference>
<accession>A0A9X3XIX0</accession>
<reference evidence="1" key="1">
    <citation type="submission" date="2022-05" db="EMBL/GenBank/DDBJ databases">
        <title>Draft genome sequence of Clostridium tertium strain CP3 isolated from Peru.</title>
        <authorList>
            <person name="Hurtado R."/>
            <person name="Lima L."/>
            <person name="Sousa T."/>
            <person name="Jaiswal A.K."/>
            <person name="Tiwari S."/>
            <person name="Maturrano L."/>
            <person name="Brenig B."/>
            <person name="Azevedo V."/>
        </authorList>
    </citation>
    <scope>NUCLEOTIDE SEQUENCE</scope>
    <source>
        <strain evidence="1">CP3</strain>
    </source>
</reference>
<protein>
    <submittedName>
        <fullName evidence="1">Uncharacterized protein</fullName>
    </submittedName>
</protein>
<evidence type="ECO:0000313" key="2">
    <source>
        <dbReference type="Proteomes" id="UP001141183"/>
    </source>
</evidence>
<dbReference type="RefSeq" id="WP_272470244.1">
    <property type="nucleotide sequence ID" value="NZ_JAMRYU010000006.1"/>
</dbReference>
<proteinExistence type="predicted"/>
<evidence type="ECO:0000313" key="1">
    <source>
        <dbReference type="EMBL" id="MDC4240063.1"/>
    </source>
</evidence>
<comment type="caution">
    <text evidence="1">The sequence shown here is derived from an EMBL/GenBank/DDBJ whole genome shotgun (WGS) entry which is preliminary data.</text>
</comment>